<comment type="similarity">
    <text evidence="11 12">Belongs to the TonB-dependent receptor family.</text>
</comment>
<evidence type="ECO:0000256" key="12">
    <source>
        <dbReference type="RuleBase" id="RU003357"/>
    </source>
</evidence>
<dbReference type="EMBL" id="JAYMGW010000003">
    <property type="protein sequence ID" value="MEC4264865.1"/>
    <property type="molecule type" value="Genomic_DNA"/>
</dbReference>
<evidence type="ECO:0000256" key="4">
    <source>
        <dbReference type="ARBA" id="ARBA00022496"/>
    </source>
</evidence>
<keyword evidence="6" id="KW-0408">Iron</keyword>
<dbReference type="PANTHER" id="PTHR32552:SF81">
    <property type="entry name" value="TONB-DEPENDENT OUTER MEMBRANE RECEPTOR"/>
    <property type="match status" value="1"/>
</dbReference>
<evidence type="ECO:0000256" key="8">
    <source>
        <dbReference type="ARBA" id="ARBA00023077"/>
    </source>
</evidence>
<evidence type="ECO:0000256" key="2">
    <source>
        <dbReference type="ARBA" id="ARBA00022448"/>
    </source>
</evidence>
<evidence type="ECO:0000259" key="14">
    <source>
        <dbReference type="Pfam" id="PF07715"/>
    </source>
</evidence>
<comment type="caution">
    <text evidence="15">The sequence shown here is derived from an EMBL/GenBank/DDBJ whole genome shotgun (WGS) entry which is preliminary data.</text>
</comment>
<dbReference type="Proteomes" id="UP001355298">
    <property type="component" value="Unassembled WGS sequence"/>
</dbReference>
<evidence type="ECO:0000256" key="11">
    <source>
        <dbReference type="PROSITE-ProRule" id="PRU01360"/>
    </source>
</evidence>
<dbReference type="InterPro" id="IPR036942">
    <property type="entry name" value="Beta-barrel_TonB_sf"/>
</dbReference>
<keyword evidence="10 11" id="KW-0998">Cell outer membrane</keyword>
<keyword evidence="9 11" id="KW-0472">Membrane</keyword>
<feature type="domain" description="TonB-dependent receptor plug" evidence="14">
    <location>
        <begin position="83"/>
        <end position="185"/>
    </location>
</feature>
<keyword evidence="16" id="KW-1185">Reference proteome</keyword>
<keyword evidence="3 11" id="KW-1134">Transmembrane beta strand</keyword>
<dbReference type="Pfam" id="PF00593">
    <property type="entry name" value="TonB_dep_Rec_b-barrel"/>
    <property type="match status" value="1"/>
</dbReference>
<feature type="domain" description="TonB-dependent receptor-like beta-barrel" evidence="13">
    <location>
        <begin position="273"/>
        <end position="680"/>
    </location>
</feature>
<accession>A0ABU6IP37</accession>
<keyword evidence="4" id="KW-0410">Iron transport</keyword>
<dbReference type="PROSITE" id="PS52016">
    <property type="entry name" value="TONB_DEPENDENT_REC_3"/>
    <property type="match status" value="1"/>
</dbReference>
<comment type="subcellular location">
    <subcellularLocation>
        <location evidence="1 11">Cell outer membrane</location>
        <topology evidence="1 11">Multi-pass membrane protein</topology>
    </subcellularLocation>
</comment>
<evidence type="ECO:0000256" key="5">
    <source>
        <dbReference type="ARBA" id="ARBA00022692"/>
    </source>
</evidence>
<evidence type="ECO:0000313" key="15">
    <source>
        <dbReference type="EMBL" id="MEC4264865.1"/>
    </source>
</evidence>
<dbReference type="RefSeq" id="WP_326277406.1">
    <property type="nucleotide sequence ID" value="NZ_JAYKYV010000003.1"/>
</dbReference>
<dbReference type="InterPro" id="IPR039426">
    <property type="entry name" value="TonB-dep_rcpt-like"/>
</dbReference>
<dbReference type="Pfam" id="PF07715">
    <property type="entry name" value="Plug"/>
    <property type="match status" value="1"/>
</dbReference>
<dbReference type="Gene3D" id="2.40.170.20">
    <property type="entry name" value="TonB-dependent receptor, beta-barrel domain"/>
    <property type="match status" value="1"/>
</dbReference>
<dbReference type="InterPro" id="IPR037066">
    <property type="entry name" value="Plug_dom_sf"/>
</dbReference>
<dbReference type="InterPro" id="IPR000531">
    <property type="entry name" value="Beta-barrel_TonB"/>
</dbReference>
<organism evidence="15 16">
    <name type="scientific">Flagellimonas halotolerans</name>
    <dbReference type="NCBI Taxonomy" id="3112164"/>
    <lineage>
        <taxon>Bacteria</taxon>
        <taxon>Pseudomonadati</taxon>
        <taxon>Bacteroidota</taxon>
        <taxon>Flavobacteriia</taxon>
        <taxon>Flavobacteriales</taxon>
        <taxon>Flavobacteriaceae</taxon>
        <taxon>Flagellimonas</taxon>
    </lineage>
</organism>
<evidence type="ECO:0000256" key="7">
    <source>
        <dbReference type="ARBA" id="ARBA00023065"/>
    </source>
</evidence>
<proteinExistence type="inferred from homology"/>
<evidence type="ECO:0000256" key="9">
    <source>
        <dbReference type="ARBA" id="ARBA00023136"/>
    </source>
</evidence>
<evidence type="ECO:0000259" key="13">
    <source>
        <dbReference type="Pfam" id="PF00593"/>
    </source>
</evidence>
<gene>
    <name evidence="15" type="ORF">VOP03_05850</name>
</gene>
<protein>
    <submittedName>
        <fullName evidence="15">TonB-dependent receptor</fullName>
    </submittedName>
</protein>
<dbReference type="InterPro" id="IPR012910">
    <property type="entry name" value="Plug_dom"/>
</dbReference>
<keyword evidence="8 12" id="KW-0798">TonB box</keyword>
<keyword evidence="15" id="KW-0675">Receptor</keyword>
<keyword evidence="7" id="KW-0406">Ion transport</keyword>
<keyword evidence="5 11" id="KW-0812">Transmembrane</keyword>
<reference evidence="15 16" key="1">
    <citation type="submission" date="2024-01" db="EMBL/GenBank/DDBJ databases">
        <title>The strains designed SYSU M86414 and SYSU M84420 isolated from the marine sediment in San Sha City (Hainan Province, China).</title>
        <authorList>
            <person name="Guo D."/>
        </authorList>
    </citation>
    <scope>NUCLEOTIDE SEQUENCE [LARGE SCALE GENOMIC DNA]</scope>
    <source>
        <strain evidence="15 16">SYSU M84420</strain>
    </source>
</reference>
<evidence type="ECO:0000256" key="3">
    <source>
        <dbReference type="ARBA" id="ARBA00022452"/>
    </source>
</evidence>
<evidence type="ECO:0000313" key="16">
    <source>
        <dbReference type="Proteomes" id="UP001355298"/>
    </source>
</evidence>
<dbReference type="PANTHER" id="PTHR32552">
    <property type="entry name" value="FERRICHROME IRON RECEPTOR-RELATED"/>
    <property type="match status" value="1"/>
</dbReference>
<name>A0ABU6IP37_9FLAO</name>
<keyword evidence="2 11" id="KW-0813">Transport</keyword>
<sequence length="722" mass="80672">MSFKINYLRASPGGLQTKKINLFRCRTSGNKTLNEGFKGFSLLFTLLFALQIIAQDTQKDSITQLDEVVLTQDAIPKKATGITSSSKIAGQAFERFNPTDIPSAINQISGVYILSGAINTNRITIRGIGARTPYGTNKLRMYFNGIPVTNGTGSSTIEAYDYENLGTVEVIKGPKATAYGSNLGGAILLDTKASVQDKTQLINSFAMGSYNMLKDNLTFTHSEDGFNLSLSYNHLETDGYRQNSQFRRDGLLLNTQFQTGQKSSMAILVNYIDYTAHIPSSINQTDFEEDPTRAPSNWLESKGYEANNYILTGLSHTYQFSENLQNTTSVFYTYLDHYEPRPFDILDEFTNGFGVRNRFAGNWGNAQFSFGGEFYKDEYHWGTFENLYEENNGNGSLQGSQLSDNTEFRRQFNLFGTLTYPLTTKFSAQLGLNLNKTHYDFRDLFNQGETNASAERDFDAILLPNLGINYQLKNAKVYANISRGFSNPSLEETLTPEGIINPGIAQETGTNYELGSELSLFEKRLSANISLYRMNVKNLLVAQRIGEDQYIGRNAGKTRHQGLELDLQYREKLSRSVTFSPYLSYTLNDHSFVDFVDGDNDYSGNPLTGVPKHRLSSGIDLRHSNGLLLNLTHQYVDEIPLTDANSINSDSFNVFHAKLGFRTSLSSHISLGLSTGINNIFDSNYAQSVLINAVGFGGAQPRYYYPGNARNYFGGMQLNYVF</sequence>
<evidence type="ECO:0000256" key="10">
    <source>
        <dbReference type="ARBA" id="ARBA00023237"/>
    </source>
</evidence>
<evidence type="ECO:0000256" key="1">
    <source>
        <dbReference type="ARBA" id="ARBA00004571"/>
    </source>
</evidence>
<dbReference type="SUPFAM" id="SSF56935">
    <property type="entry name" value="Porins"/>
    <property type="match status" value="1"/>
</dbReference>
<evidence type="ECO:0000256" key="6">
    <source>
        <dbReference type="ARBA" id="ARBA00023004"/>
    </source>
</evidence>
<dbReference type="Gene3D" id="2.170.130.10">
    <property type="entry name" value="TonB-dependent receptor, plug domain"/>
    <property type="match status" value="1"/>
</dbReference>